<dbReference type="WBParaSite" id="L893_g32626.t1">
    <property type="protein sequence ID" value="L893_g32626.t1"/>
    <property type="gene ID" value="L893_g32626"/>
</dbReference>
<keyword evidence="1" id="KW-1185">Reference proteome</keyword>
<organism evidence="1 2">
    <name type="scientific">Steinernema glaseri</name>
    <dbReference type="NCBI Taxonomy" id="37863"/>
    <lineage>
        <taxon>Eukaryota</taxon>
        <taxon>Metazoa</taxon>
        <taxon>Ecdysozoa</taxon>
        <taxon>Nematoda</taxon>
        <taxon>Chromadorea</taxon>
        <taxon>Rhabditida</taxon>
        <taxon>Tylenchina</taxon>
        <taxon>Panagrolaimomorpha</taxon>
        <taxon>Strongyloidoidea</taxon>
        <taxon>Steinernematidae</taxon>
        <taxon>Steinernema</taxon>
    </lineage>
</organism>
<reference evidence="2" key="1">
    <citation type="submission" date="2016-11" db="UniProtKB">
        <authorList>
            <consortium name="WormBaseParasite"/>
        </authorList>
    </citation>
    <scope>IDENTIFICATION</scope>
</reference>
<sequence>MQPRLNFVLLESEAKATSFLIKVLQKKGENVWKQDVTEEERVKAFDIVSRLVRKKYPDVTENKLREVWTNLQHAYLCPDIVCRYRSKLDFLVNSYPLAPLPSCSVVIPPEEQFDVEALNRLNGYATCPDPPMSEGTPTVEMKEVGIQTDSQRSVIARVDAELDALPPRERRSKEAALFAGLVCTRIEGTNWDPQERRRMEKRILKTVREMLAEYYRNKNQTV</sequence>
<name>A0A1I8A3G3_9BILA</name>
<accession>A0A1I8A3G3</accession>
<protein>
    <submittedName>
        <fullName evidence="2">MADF domain-containing protein</fullName>
    </submittedName>
</protein>
<dbReference type="Proteomes" id="UP000095287">
    <property type="component" value="Unplaced"/>
</dbReference>
<evidence type="ECO:0000313" key="2">
    <source>
        <dbReference type="WBParaSite" id="L893_g32626.t1"/>
    </source>
</evidence>
<dbReference type="AlphaFoldDB" id="A0A1I8A3G3"/>
<evidence type="ECO:0000313" key="1">
    <source>
        <dbReference type="Proteomes" id="UP000095287"/>
    </source>
</evidence>
<proteinExistence type="predicted"/>